<accession>W6Q0T1</accession>
<name>W6Q0T1_PENRF</name>
<evidence type="ECO:0000313" key="2">
    <source>
        <dbReference type="Proteomes" id="UP000030686"/>
    </source>
</evidence>
<dbReference type="STRING" id="1365484.W6Q0T1"/>
<keyword evidence="2" id="KW-1185">Reference proteome</keyword>
<dbReference type="PANTHER" id="PTHR46082:SF11">
    <property type="entry name" value="AAA+ ATPASE DOMAIN-CONTAINING PROTEIN-RELATED"/>
    <property type="match status" value="1"/>
</dbReference>
<dbReference type="OMA" id="HNTMSHH"/>
<proteinExistence type="predicted"/>
<dbReference type="Gene3D" id="3.40.50.1580">
    <property type="entry name" value="Nucleoside phosphorylase domain"/>
    <property type="match status" value="1"/>
</dbReference>
<reference evidence="1" key="1">
    <citation type="journal article" date="2014" name="Nat. Commun.">
        <title>Multiple recent horizontal transfers of a large genomic region in cheese making fungi.</title>
        <authorList>
            <person name="Cheeseman K."/>
            <person name="Ropars J."/>
            <person name="Renault P."/>
            <person name="Dupont J."/>
            <person name="Gouzy J."/>
            <person name="Branca A."/>
            <person name="Abraham A.L."/>
            <person name="Ceppi M."/>
            <person name="Conseiller E."/>
            <person name="Debuchy R."/>
            <person name="Malagnac F."/>
            <person name="Goarin A."/>
            <person name="Silar P."/>
            <person name="Lacoste S."/>
            <person name="Sallet E."/>
            <person name="Bensimon A."/>
            <person name="Giraud T."/>
            <person name="Brygoo Y."/>
        </authorList>
    </citation>
    <scope>NUCLEOTIDE SEQUENCE [LARGE SCALE GENOMIC DNA]</scope>
    <source>
        <strain evidence="1">FM164</strain>
    </source>
</reference>
<protein>
    <submittedName>
        <fullName evidence="1">Genomic scaffold, ProqFM164S02</fullName>
    </submittedName>
</protein>
<evidence type="ECO:0000313" key="1">
    <source>
        <dbReference type="EMBL" id="CDM29900.1"/>
    </source>
</evidence>
<dbReference type="EMBL" id="HG792016">
    <property type="protein sequence ID" value="CDM29900.1"/>
    <property type="molecule type" value="Genomic_DNA"/>
</dbReference>
<gene>
    <name evidence="1" type="ORF">PROQFM164_S02g000049</name>
</gene>
<dbReference type="PANTHER" id="PTHR46082">
    <property type="entry name" value="ATP/GTP-BINDING PROTEIN-RELATED"/>
    <property type="match status" value="1"/>
</dbReference>
<organism evidence="1 2">
    <name type="scientific">Penicillium roqueforti (strain FM164)</name>
    <dbReference type="NCBI Taxonomy" id="1365484"/>
    <lineage>
        <taxon>Eukaryota</taxon>
        <taxon>Fungi</taxon>
        <taxon>Dikarya</taxon>
        <taxon>Ascomycota</taxon>
        <taxon>Pezizomycotina</taxon>
        <taxon>Eurotiomycetes</taxon>
        <taxon>Eurotiomycetidae</taxon>
        <taxon>Eurotiales</taxon>
        <taxon>Aspergillaceae</taxon>
        <taxon>Penicillium</taxon>
    </lineage>
</organism>
<dbReference type="Proteomes" id="UP000030686">
    <property type="component" value="Unassembled WGS sequence"/>
</dbReference>
<dbReference type="InterPro" id="IPR035994">
    <property type="entry name" value="Nucleoside_phosphorylase_sf"/>
</dbReference>
<dbReference type="GO" id="GO:0009116">
    <property type="term" value="P:nucleoside metabolic process"/>
    <property type="evidence" value="ECO:0007669"/>
    <property type="project" value="InterPro"/>
</dbReference>
<dbReference type="GO" id="GO:0003824">
    <property type="term" value="F:catalytic activity"/>
    <property type="evidence" value="ECO:0007669"/>
    <property type="project" value="InterPro"/>
</dbReference>
<sequence length="52" mass="5687">MEAAGLMNDFPCLVIRGICDYADAHKNKEWQGYAAMAVAAYAKELVLVVPID</sequence>
<dbReference type="OrthoDB" id="4363784at2759"/>
<dbReference type="AlphaFoldDB" id="W6Q0T1"/>
<dbReference type="SUPFAM" id="SSF53167">
    <property type="entry name" value="Purine and uridine phosphorylases"/>
    <property type="match status" value="1"/>
</dbReference>
<dbReference type="InterPro" id="IPR053137">
    <property type="entry name" value="NLR-like"/>
</dbReference>